<dbReference type="InterPro" id="IPR036291">
    <property type="entry name" value="NAD(P)-bd_dom_sf"/>
</dbReference>
<sequence>MVSFKDIQTSNALINDASAPRIAVFVGGTSGVGKFTLQALVERGTSIRIYLVGRESAQQRTEIFIQHMHTINHKAEIIWVQGEVSLLADTKKVCDVIKTKEKSVDLLFLSTGYAPFTNRKDTPEGFDISQALRYHSRMLFILHLLPLLNAAENPRVISVLAGGMERSPVQLDDIDLKRPGNFNFVKAHTQAVDMNTLFLEHLANENSNVTFIHSCPGWVNTGNVRRGLDPNTILAWTIWLLLEPLISIFSFSDEESGQRYLFQSTSAAFGGRGTTWSGEVGVNSHGEKDNGLFLVTSKCDCTLNSKTVGVLRETAQKRVVDHTKEVLGPFLQG</sequence>
<dbReference type="InterPro" id="IPR052228">
    <property type="entry name" value="Sec_Metab_Biosynth_Oxidored"/>
</dbReference>
<keyword evidence="3" id="KW-1185">Reference proteome</keyword>
<protein>
    <submittedName>
        <fullName evidence="2">Short chain dehydrogenase reductase family protein</fullName>
    </submittedName>
</protein>
<dbReference type="GO" id="GO:0016491">
    <property type="term" value="F:oxidoreductase activity"/>
    <property type="evidence" value="ECO:0007669"/>
    <property type="project" value="UniProtKB-KW"/>
</dbReference>
<proteinExistence type="predicted"/>
<dbReference type="Pfam" id="PF00106">
    <property type="entry name" value="adh_short"/>
    <property type="match status" value="1"/>
</dbReference>
<evidence type="ECO:0000313" key="3">
    <source>
        <dbReference type="Proteomes" id="UP000037904"/>
    </source>
</evidence>
<organism evidence="2 3">
    <name type="scientific">Fusarium langsethiae</name>
    <dbReference type="NCBI Taxonomy" id="179993"/>
    <lineage>
        <taxon>Eukaryota</taxon>
        <taxon>Fungi</taxon>
        <taxon>Dikarya</taxon>
        <taxon>Ascomycota</taxon>
        <taxon>Pezizomycotina</taxon>
        <taxon>Sordariomycetes</taxon>
        <taxon>Hypocreomycetidae</taxon>
        <taxon>Hypocreales</taxon>
        <taxon>Nectriaceae</taxon>
        <taxon>Fusarium</taxon>
    </lineage>
</organism>
<dbReference type="AlphaFoldDB" id="A0A0M9EQI8"/>
<name>A0A0M9EQI8_FUSLA</name>
<reference evidence="2 3" key="1">
    <citation type="submission" date="2015-04" db="EMBL/GenBank/DDBJ databases">
        <title>The draft genome sequence of Fusarium langsethiae, a T-2/HT-2 mycotoxin producer.</title>
        <authorList>
            <person name="Lysoe E."/>
            <person name="Divon H.H."/>
            <person name="Terzi V."/>
            <person name="Orru L."/>
            <person name="Lamontanara A."/>
            <person name="Kolseth A.-K."/>
            <person name="Frandsen R.J."/>
            <person name="Nielsen K."/>
            <person name="Thrane U."/>
        </authorList>
    </citation>
    <scope>NUCLEOTIDE SEQUENCE [LARGE SCALE GENOMIC DNA]</scope>
    <source>
        <strain evidence="2 3">Fl201059</strain>
    </source>
</reference>
<dbReference type="PANTHER" id="PTHR47534:SF3">
    <property type="entry name" value="ALCOHOL DEHYDROGENASE-LIKE C-TERMINAL DOMAIN-CONTAINING PROTEIN"/>
    <property type="match status" value="1"/>
</dbReference>
<dbReference type="PANTHER" id="PTHR47534">
    <property type="entry name" value="YALI0E05731P"/>
    <property type="match status" value="1"/>
</dbReference>
<gene>
    <name evidence="2" type="ORF">FLAG1_09363</name>
</gene>
<dbReference type="Proteomes" id="UP000037904">
    <property type="component" value="Unassembled WGS sequence"/>
</dbReference>
<accession>A0A0M9EQI8</accession>
<dbReference type="InterPro" id="IPR002347">
    <property type="entry name" value="SDR_fam"/>
</dbReference>
<dbReference type="Gene3D" id="3.40.50.720">
    <property type="entry name" value="NAD(P)-binding Rossmann-like Domain"/>
    <property type="match status" value="1"/>
</dbReference>
<dbReference type="EMBL" id="JXCE01000356">
    <property type="protein sequence ID" value="KPA37819.1"/>
    <property type="molecule type" value="Genomic_DNA"/>
</dbReference>
<evidence type="ECO:0000313" key="2">
    <source>
        <dbReference type="EMBL" id="KPA37819.1"/>
    </source>
</evidence>
<dbReference type="OrthoDB" id="2898509at2759"/>
<dbReference type="SUPFAM" id="SSF51735">
    <property type="entry name" value="NAD(P)-binding Rossmann-fold domains"/>
    <property type="match status" value="1"/>
</dbReference>
<comment type="caution">
    <text evidence="2">The sequence shown here is derived from an EMBL/GenBank/DDBJ whole genome shotgun (WGS) entry which is preliminary data.</text>
</comment>
<keyword evidence="1" id="KW-0560">Oxidoreductase</keyword>
<evidence type="ECO:0000256" key="1">
    <source>
        <dbReference type="ARBA" id="ARBA00023002"/>
    </source>
</evidence>